<feature type="transmembrane region" description="Helical" evidence="1">
    <location>
        <begin position="12"/>
        <end position="33"/>
    </location>
</feature>
<gene>
    <name evidence="2" type="ORF">BJ970_005053</name>
</gene>
<reference evidence="2 3" key="1">
    <citation type="submission" date="2020-08" db="EMBL/GenBank/DDBJ databases">
        <title>Sequencing the genomes of 1000 actinobacteria strains.</title>
        <authorList>
            <person name="Klenk H.-P."/>
        </authorList>
    </citation>
    <scope>NUCLEOTIDE SEQUENCE [LARGE SCALE GENOMIC DNA]</scope>
    <source>
        <strain evidence="2 3">DSM 45584</strain>
    </source>
</reference>
<feature type="transmembrane region" description="Helical" evidence="1">
    <location>
        <begin position="141"/>
        <end position="163"/>
    </location>
</feature>
<proteinExistence type="predicted"/>
<protein>
    <submittedName>
        <fullName evidence="2">MFS family permease</fullName>
    </submittedName>
</protein>
<evidence type="ECO:0000256" key="1">
    <source>
        <dbReference type="SAM" id="Phobius"/>
    </source>
</evidence>
<name>A0A840QFY4_9PSEU</name>
<organism evidence="2 3">
    <name type="scientific">Saccharopolyspora phatthalungensis</name>
    <dbReference type="NCBI Taxonomy" id="664693"/>
    <lineage>
        <taxon>Bacteria</taxon>
        <taxon>Bacillati</taxon>
        <taxon>Actinomycetota</taxon>
        <taxon>Actinomycetes</taxon>
        <taxon>Pseudonocardiales</taxon>
        <taxon>Pseudonocardiaceae</taxon>
        <taxon>Saccharopolyspora</taxon>
    </lineage>
</organism>
<feature type="transmembrane region" description="Helical" evidence="1">
    <location>
        <begin position="54"/>
        <end position="78"/>
    </location>
</feature>
<dbReference type="RefSeq" id="WP_184728420.1">
    <property type="nucleotide sequence ID" value="NZ_JACHIW010000001.1"/>
</dbReference>
<keyword evidence="1" id="KW-0812">Transmembrane</keyword>
<keyword evidence="1" id="KW-0472">Membrane</keyword>
<evidence type="ECO:0000313" key="3">
    <source>
        <dbReference type="Proteomes" id="UP000584374"/>
    </source>
</evidence>
<accession>A0A840QFY4</accession>
<sequence>MRFTGHEWWALVHGMGLGALFLLAFAGGLADLYGLKRALVTDVGVTERMRRLRIGVTAMAVVAWLTVITGTWLVYPWYRAKTPTSPRSRLLADPSTAAWHEFGMEWKEHVAWLSPILATAVAFIVVYYGDELIRHERVRRTAMTLFVLAFVFAAVGGVFGAFITKVAPVS</sequence>
<dbReference type="EMBL" id="JACHIW010000001">
    <property type="protein sequence ID" value="MBB5157519.1"/>
    <property type="molecule type" value="Genomic_DNA"/>
</dbReference>
<comment type="caution">
    <text evidence="2">The sequence shown here is derived from an EMBL/GenBank/DDBJ whole genome shotgun (WGS) entry which is preliminary data.</text>
</comment>
<feature type="transmembrane region" description="Helical" evidence="1">
    <location>
        <begin position="110"/>
        <end position="129"/>
    </location>
</feature>
<dbReference type="AlphaFoldDB" id="A0A840QFY4"/>
<keyword evidence="1" id="KW-1133">Transmembrane helix</keyword>
<keyword evidence="3" id="KW-1185">Reference proteome</keyword>
<evidence type="ECO:0000313" key="2">
    <source>
        <dbReference type="EMBL" id="MBB5157519.1"/>
    </source>
</evidence>
<dbReference type="Proteomes" id="UP000584374">
    <property type="component" value="Unassembled WGS sequence"/>
</dbReference>